<keyword evidence="1" id="KW-1133">Transmembrane helix</keyword>
<feature type="transmembrane region" description="Helical" evidence="1">
    <location>
        <begin position="222"/>
        <end position="243"/>
    </location>
</feature>
<dbReference type="EMBL" id="PUHZ01000010">
    <property type="protein sequence ID" value="PQO46315.1"/>
    <property type="molecule type" value="Genomic_DNA"/>
</dbReference>
<protein>
    <submittedName>
        <fullName evidence="2">Uncharacterized protein</fullName>
    </submittedName>
</protein>
<feature type="transmembrane region" description="Helical" evidence="1">
    <location>
        <begin position="157"/>
        <end position="177"/>
    </location>
</feature>
<feature type="transmembrane region" description="Helical" evidence="1">
    <location>
        <begin position="126"/>
        <end position="145"/>
    </location>
</feature>
<feature type="transmembrane region" description="Helical" evidence="1">
    <location>
        <begin position="89"/>
        <end position="111"/>
    </location>
</feature>
<comment type="caution">
    <text evidence="2">The sequence shown here is derived from an EMBL/GenBank/DDBJ whole genome shotgun (WGS) entry which is preliminary data.</text>
</comment>
<feature type="transmembrane region" description="Helical" evidence="1">
    <location>
        <begin position="53"/>
        <end position="73"/>
    </location>
</feature>
<dbReference type="OrthoDB" id="291310at2"/>
<gene>
    <name evidence="2" type="ORF">C5Y93_10040</name>
</gene>
<accession>A0A2S8GPF8</accession>
<dbReference type="RefSeq" id="WP_105335287.1">
    <property type="nucleotide sequence ID" value="NZ_PUHZ01000010.1"/>
</dbReference>
<organism evidence="2 3">
    <name type="scientific">Blastopirellula marina</name>
    <dbReference type="NCBI Taxonomy" id="124"/>
    <lineage>
        <taxon>Bacteria</taxon>
        <taxon>Pseudomonadati</taxon>
        <taxon>Planctomycetota</taxon>
        <taxon>Planctomycetia</taxon>
        <taxon>Pirellulales</taxon>
        <taxon>Pirellulaceae</taxon>
        <taxon>Blastopirellula</taxon>
    </lineage>
</organism>
<sequence length="246" mass="28064">MDVPGEEALPVEDTTIRLSLSDLFVWMTLTALLCFISQISFYQHLQSGVQEVLSQISILTFFPVGLTTLYLFAKRRWTKHPIDFQPGHWLLVQCGVVGVYYVVATALIYLTNSPFDNTFISLHPRWISLVLFVYQTGQMMCLLWAAWRFPVRSPWEFYLVLPVVGRLLFSWNHFAYFNGLYQLGLGGLFALQFNVLVSIAELLVLVALAIWDAKTAPRRDWLHWVGVGLFLLSTLLNVVQFGVALA</sequence>
<feature type="transmembrane region" description="Helical" evidence="1">
    <location>
        <begin position="189"/>
        <end position="210"/>
    </location>
</feature>
<keyword evidence="1" id="KW-0472">Membrane</keyword>
<feature type="transmembrane region" description="Helical" evidence="1">
    <location>
        <begin position="23"/>
        <end position="41"/>
    </location>
</feature>
<keyword evidence="1" id="KW-0812">Transmembrane</keyword>
<reference evidence="2 3" key="1">
    <citation type="submission" date="2018-02" db="EMBL/GenBank/DDBJ databases">
        <title>Comparative genomes isolates from brazilian mangrove.</title>
        <authorList>
            <person name="Araujo J.E."/>
            <person name="Taketani R.G."/>
            <person name="Silva M.C.P."/>
            <person name="Loureco M.V."/>
            <person name="Andreote F.D."/>
        </authorList>
    </citation>
    <scope>NUCLEOTIDE SEQUENCE [LARGE SCALE GENOMIC DNA]</scope>
    <source>
        <strain evidence="2 3">Nap-Phe MGV</strain>
    </source>
</reference>
<dbReference type="Proteomes" id="UP000237819">
    <property type="component" value="Unassembled WGS sequence"/>
</dbReference>
<name>A0A2S8GPF8_9BACT</name>
<proteinExistence type="predicted"/>
<evidence type="ECO:0000256" key="1">
    <source>
        <dbReference type="SAM" id="Phobius"/>
    </source>
</evidence>
<evidence type="ECO:0000313" key="3">
    <source>
        <dbReference type="Proteomes" id="UP000237819"/>
    </source>
</evidence>
<evidence type="ECO:0000313" key="2">
    <source>
        <dbReference type="EMBL" id="PQO46315.1"/>
    </source>
</evidence>
<dbReference type="AlphaFoldDB" id="A0A2S8GPF8"/>